<evidence type="ECO:0000256" key="1">
    <source>
        <dbReference type="SAM" id="MobiDB-lite"/>
    </source>
</evidence>
<evidence type="ECO:0000313" key="3">
    <source>
        <dbReference type="Proteomes" id="UP000314294"/>
    </source>
</evidence>
<organism evidence="2 3">
    <name type="scientific">Liparis tanakae</name>
    <name type="common">Tanaka's snailfish</name>
    <dbReference type="NCBI Taxonomy" id="230148"/>
    <lineage>
        <taxon>Eukaryota</taxon>
        <taxon>Metazoa</taxon>
        <taxon>Chordata</taxon>
        <taxon>Craniata</taxon>
        <taxon>Vertebrata</taxon>
        <taxon>Euteleostomi</taxon>
        <taxon>Actinopterygii</taxon>
        <taxon>Neopterygii</taxon>
        <taxon>Teleostei</taxon>
        <taxon>Neoteleostei</taxon>
        <taxon>Acanthomorphata</taxon>
        <taxon>Eupercaria</taxon>
        <taxon>Perciformes</taxon>
        <taxon>Cottioidei</taxon>
        <taxon>Cottales</taxon>
        <taxon>Liparidae</taxon>
        <taxon>Liparis</taxon>
    </lineage>
</organism>
<dbReference type="EMBL" id="SRLO01000093">
    <property type="protein sequence ID" value="TNN76504.1"/>
    <property type="molecule type" value="Genomic_DNA"/>
</dbReference>
<gene>
    <name evidence="2" type="ORF">EYF80_013369</name>
</gene>
<sequence length="151" mass="16967">MCHDVGCPPYRAGAMGGGSDGHQKSTGTRSWPRKRLTQIDGGRENEAADEEMERDADRRGESDSDEERERERERERHRMRVVRREGRGHEWKLVLCGAEEISSHESPQHLPAEILAARLAAELAAADWPRAEEDAPVREHVHTVSSALSPL</sequence>
<dbReference type="AlphaFoldDB" id="A0A4Z2IGF4"/>
<proteinExistence type="predicted"/>
<protein>
    <submittedName>
        <fullName evidence="2">Uncharacterized protein</fullName>
    </submittedName>
</protein>
<reference evidence="2 3" key="1">
    <citation type="submission" date="2019-03" db="EMBL/GenBank/DDBJ databases">
        <title>First draft genome of Liparis tanakae, snailfish: a comprehensive survey of snailfish specific genes.</title>
        <authorList>
            <person name="Kim W."/>
            <person name="Song I."/>
            <person name="Jeong J.-H."/>
            <person name="Kim D."/>
            <person name="Kim S."/>
            <person name="Ryu S."/>
            <person name="Song J.Y."/>
            <person name="Lee S.K."/>
        </authorList>
    </citation>
    <scope>NUCLEOTIDE SEQUENCE [LARGE SCALE GENOMIC DNA]</scope>
    <source>
        <tissue evidence="2">Muscle</tissue>
    </source>
</reference>
<comment type="caution">
    <text evidence="2">The sequence shown here is derived from an EMBL/GenBank/DDBJ whole genome shotgun (WGS) entry which is preliminary data.</text>
</comment>
<evidence type="ECO:0000313" key="2">
    <source>
        <dbReference type="EMBL" id="TNN76504.1"/>
    </source>
</evidence>
<accession>A0A4Z2IGF4</accession>
<feature type="compositionally biased region" description="Basic and acidic residues" evidence="1">
    <location>
        <begin position="55"/>
        <end position="77"/>
    </location>
</feature>
<dbReference type="Proteomes" id="UP000314294">
    <property type="component" value="Unassembled WGS sequence"/>
</dbReference>
<name>A0A4Z2IGF4_9TELE</name>
<keyword evidence="3" id="KW-1185">Reference proteome</keyword>
<feature type="region of interest" description="Disordered" evidence="1">
    <location>
        <begin position="1"/>
        <end position="77"/>
    </location>
</feature>